<keyword evidence="1" id="KW-1133">Transmembrane helix</keyword>
<feature type="transmembrane region" description="Helical" evidence="1">
    <location>
        <begin position="14"/>
        <end position="37"/>
    </location>
</feature>
<protein>
    <recommendedName>
        <fullName evidence="2">RNase H type-1 domain-containing protein</fullName>
    </recommendedName>
</protein>
<accession>A0A4Y2E0P7</accession>
<dbReference type="Proteomes" id="UP000499080">
    <property type="component" value="Unassembled WGS sequence"/>
</dbReference>
<reference evidence="3 4" key="1">
    <citation type="journal article" date="2019" name="Sci. Rep.">
        <title>Orb-weaving spider Araneus ventricosus genome elucidates the spidroin gene catalogue.</title>
        <authorList>
            <person name="Kono N."/>
            <person name="Nakamura H."/>
            <person name="Ohtoshi R."/>
            <person name="Moran D.A.P."/>
            <person name="Shinohara A."/>
            <person name="Yoshida Y."/>
            <person name="Fujiwara M."/>
            <person name="Mori M."/>
            <person name="Tomita M."/>
            <person name="Arakawa K."/>
        </authorList>
    </citation>
    <scope>NUCLEOTIDE SEQUENCE [LARGE SCALE GENOMIC DNA]</scope>
</reference>
<dbReference type="Gene3D" id="3.30.420.10">
    <property type="entry name" value="Ribonuclease H-like superfamily/Ribonuclease H"/>
    <property type="match status" value="1"/>
</dbReference>
<dbReference type="InterPro" id="IPR002156">
    <property type="entry name" value="RNaseH_domain"/>
</dbReference>
<dbReference type="AlphaFoldDB" id="A0A4Y2E0P7"/>
<name>A0A4Y2E0P7_ARAVE</name>
<keyword evidence="4" id="KW-1185">Reference proteome</keyword>
<dbReference type="InterPro" id="IPR012337">
    <property type="entry name" value="RNaseH-like_sf"/>
</dbReference>
<evidence type="ECO:0000313" key="3">
    <source>
        <dbReference type="EMBL" id="GBM21464.1"/>
    </source>
</evidence>
<dbReference type="EMBL" id="BGPR01000460">
    <property type="protein sequence ID" value="GBM21464.1"/>
    <property type="molecule type" value="Genomic_DNA"/>
</dbReference>
<evidence type="ECO:0000313" key="4">
    <source>
        <dbReference type="Proteomes" id="UP000499080"/>
    </source>
</evidence>
<organism evidence="3 4">
    <name type="scientific">Araneus ventricosus</name>
    <name type="common">Orbweaver spider</name>
    <name type="synonym">Epeira ventricosa</name>
    <dbReference type="NCBI Taxonomy" id="182803"/>
    <lineage>
        <taxon>Eukaryota</taxon>
        <taxon>Metazoa</taxon>
        <taxon>Ecdysozoa</taxon>
        <taxon>Arthropoda</taxon>
        <taxon>Chelicerata</taxon>
        <taxon>Arachnida</taxon>
        <taxon>Araneae</taxon>
        <taxon>Araneomorphae</taxon>
        <taxon>Entelegynae</taxon>
        <taxon>Araneoidea</taxon>
        <taxon>Araneidae</taxon>
        <taxon>Araneus</taxon>
    </lineage>
</organism>
<evidence type="ECO:0000259" key="2">
    <source>
        <dbReference type="PROSITE" id="PS50879"/>
    </source>
</evidence>
<dbReference type="CDD" id="cd09276">
    <property type="entry name" value="Rnase_HI_RT_non_LTR"/>
    <property type="match status" value="1"/>
</dbReference>
<dbReference type="InterPro" id="IPR036397">
    <property type="entry name" value="RNaseH_sf"/>
</dbReference>
<dbReference type="OrthoDB" id="6437652at2759"/>
<gene>
    <name evidence="3" type="ORF">AVEN_161072_1</name>
</gene>
<dbReference type="PROSITE" id="PS50879">
    <property type="entry name" value="RNASE_H_1"/>
    <property type="match status" value="1"/>
</dbReference>
<dbReference type="Pfam" id="PF00075">
    <property type="entry name" value="RNase_H"/>
    <property type="match status" value="1"/>
</dbReference>
<keyword evidence="1" id="KW-0812">Transmembrane</keyword>
<dbReference type="GO" id="GO:0003676">
    <property type="term" value="F:nucleic acid binding"/>
    <property type="evidence" value="ECO:0007669"/>
    <property type="project" value="InterPro"/>
</dbReference>
<feature type="domain" description="RNase H type-1" evidence="2">
    <location>
        <begin position="128"/>
        <end position="251"/>
    </location>
</feature>
<proteinExistence type="predicted"/>
<comment type="caution">
    <text evidence="3">The sequence shown here is derived from an EMBL/GenBank/DDBJ whole genome shotgun (WGS) entry which is preliminary data.</text>
</comment>
<sequence>MKANWNIDKHLVKLWYFSVIEPALLYGAGVWGGALTVQQINRLHTIKRVFLLKLLRPNRTTATQALNVLSDIPPLHLKANYEYLKFQIWSCRSRRLAGTIELNKLDHYLLLSDIPLDFKVLNLPERLDDNIFEVYTDGTKIAGGFGFSVCILNKEIQQKTICHKLEPNNTVFQAELAADWAVENNTKINILTVRKSSIDALKSHRTKSNFVNSIKNKSRLAERLVGLTWVKAHAGIPGNELDDQFAKLATTKGELMNLPLPYSYLKSQ</sequence>
<dbReference type="SUPFAM" id="SSF53098">
    <property type="entry name" value="Ribonuclease H-like"/>
    <property type="match status" value="1"/>
</dbReference>
<evidence type="ECO:0000256" key="1">
    <source>
        <dbReference type="SAM" id="Phobius"/>
    </source>
</evidence>
<keyword evidence="1" id="KW-0472">Membrane</keyword>
<dbReference type="GO" id="GO:0004523">
    <property type="term" value="F:RNA-DNA hybrid ribonuclease activity"/>
    <property type="evidence" value="ECO:0007669"/>
    <property type="project" value="InterPro"/>
</dbReference>